<dbReference type="PANTHER" id="PTHR48052:SF8">
    <property type="entry name" value="LRR RECEPTOR-LIKE SERINE_THREONINE-PROTEIN KINASE FLS2"/>
    <property type="match status" value="1"/>
</dbReference>
<dbReference type="InterPro" id="IPR003591">
    <property type="entry name" value="Leu-rich_rpt_typical-subtyp"/>
</dbReference>
<evidence type="ECO:0000259" key="13">
    <source>
        <dbReference type="Pfam" id="PF08263"/>
    </source>
</evidence>
<dbReference type="GO" id="GO:0099402">
    <property type="term" value="P:plant organ development"/>
    <property type="evidence" value="ECO:0007669"/>
    <property type="project" value="UniProtKB-ARBA"/>
</dbReference>
<evidence type="ECO:0000256" key="8">
    <source>
        <dbReference type="ARBA" id="ARBA00022989"/>
    </source>
</evidence>
<keyword evidence="8 12" id="KW-1133">Transmembrane helix</keyword>
<evidence type="ECO:0000256" key="9">
    <source>
        <dbReference type="ARBA" id="ARBA00023136"/>
    </source>
</evidence>
<keyword evidence="6" id="KW-0732">Signal</keyword>
<evidence type="ECO:0000256" key="12">
    <source>
        <dbReference type="SAM" id="Phobius"/>
    </source>
</evidence>
<keyword evidence="9 12" id="KW-0472">Membrane</keyword>
<keyword evidence="3" id="KW-1003">Cell membrane</keyword>
<comment type="caution">
    <text evidence="14">The sequence shown here is derived from an EMBL/GenBank/DDBJ whole genome shotgun (WGS) entry which is preliminary data.</text>
</comment>
<feature type="domain" description="Leucine-rich repeat-containing N-terminal plant-type" evidence="13">
    <location>
        <begin position="35"/>
        <end position="72"/>
    </location>
</feature>
<comment type="subcellular location">
    <subcellularLocation>
        <location evidence="1">Cell membrane</location>
        <topology evidence="1">Single-pass type I membrane protein</topology>
    </subcellularLocation>
</comment>
<evidence type="ECO:0000256" key="2">
    <source>
        <dbReference type="ARBA" id="ARBA00009592"/>
    </source>
</evidence>
<dbReference type="InterPro" id="IPR013210">
    <property type="entry name" value="LRR_N_plant-typ"/>
</dbReference>
<gene>
    <name evidence="14" type="ORF">AAHA92_11369</name>
</gene>
<accession>A0ABD1HHE3</accession>
<dbReference type="Gene3D" id="3.80.10.10">
    <property type="entry name" value="Ribonuclease Inhibitor"/>
    <property type="match status" value="4"/>
</dbReference>
<dbReference type="FunFam" id="3.80.10.10:FF:000095">
    <property type="entry name" value="LRR receptor-like serine/threonine-protein kinase GSO1"/>
    <property type="match status" value="2"/>
</dbReference>
<dbReference type="InterPro" id="IPR001611">
    <property type="entry name" value="Leu-rich_rpt"/>
</dbReference>
<organism evidence="14 15">
    <name type="scientific">Salvia divinorum</name>
    <name type="common">Maria pastora</name>
    <name type="synonym">Diviner's sage</name>
    <dbReference type="NCBI Taxonomy" id="28513"/>
    <lineage>
        <taxon>Eukaryota</taxon>
        <taxon>Viridiplantae</taxon>
        <taxon>Streptophyta</taxon>
        <taxon>Embryophyta</taxon>
        <taxon>Tracheophyta</taxon>
        <taxon>Spermatophyta</taxon>
        <taxon>Magnoliopsida</taxon>
        <taxon>eudicotyledons</taxon>
        <taxon>Gunneridae</taxon>
        <taxon>Pentapetalae</taxon>
        <taxon>asterids</taxon>
        <taxon>lamiids</taxon>
        <taxon>Lamiales</taxon>
        <taxon>Lamiaceae</taxon>
        <taxon>Nepetoideae</taxon>
        <taxon>Mentheae</taxon>
        <taxon>Salviinae</taxon>
        <taxon>Salvia</taxon>
        <taxon>Salvia subgen. Calosphace</taxon>
    </lineage>
</organism>
<dbReference type="AlphaFoldDB" id="A0ABD1HHE3"/>
<evidence type="ECO:0000256" key="4">
    <source>
        <dbReference type="ARBA" id="ARBA00022614"/>
    </source>
</evidence>
<dbReference type="EMBL" id="JBEAFC010000005">
    <property type="protein sequence ID" value="KAL1555657.1"/>
    <property type="molecule type" value="Genomic_DNA"/>
</dbReference>
<evidence type="ECO:0000256" key="1">
    <source>
        <dbReference type="ARBA" id="ARBA00004251"/>
    </source>
</evidence>
<evidence type="ECO:0000256" key="5">
    <source>
        <dbReference type="ARBA" id="ARBA00022692"/>
    </source>
</evidence>
<keyword evidence="7" id="KW-0677">Repeat</keyword>
<dbReference type="GO" id="GO:0009653">
    <property type="term" value="P:anatomical structure morphogenesis"/>
    <property type="evidence" value="ECO:0007669"/>
    <property type="project" value="UniProtKB-ARBA"/>
</dbReference>
<dbReference type="InterPro" id="IPR032675">
    <property type="entry name" value="LRR_dom_sf"/>
</dbReference>
<reference evidence="14 15" key="1">
    <citation type="submission" date="2024-06" db="EMBL/GenBank/DDBJ databases">
        <title>A chromosome level genome sequence of Diviner's sage (Salvia divinorum).</title>
        <authorList>
            <person name="Ford S.A."/>
            <person name="Ro D.-K."/>
            <person name="Ness R.W."/>
            <person name="Phillips M.A."/>
        </authorList>
    </citation>
    <scope>NUCLEOTIDE SEQUENCE [LARGE SCALE GENOMIC DNA]</scope>
    <source>
        <strain evidence="14">SAF-2024a</strain>
        <tissue evidence="14">Leaf</tissue>
    </source>
</reference>
<evidence type="ECO:0000256" key="6">
    <source>
        <dbReference type="ARBA" id="ARBA00022729"/>
    </source>
</evidence>
<name>A0ABD1HHE3_SALDI</name>
<keyword evidence="5 12" id="KW-0812">Transmembrane</keyword>
<sequence length="878" mass="97771">MISKKRIAIKFVVVVVVVVLSCVFVSGDARVRCIESEREALLSFKNGLIDEHGVLSSWQSDECCEWHGLECSNTTGHVITLQLNNVGYFEGQLKGELRSSLVELRRLNSLDLSRNDFGGVPIPEFIGSMKQLRHLYLFSSNFVGTVPPQLGNLTNLKSLDLSSNAFVSLPHQLWNLTNLQSLDLRLNYFVTLPPELGNLANLRSLDLSSNKFGTLPPLSGNLTNLLSLRLSFNFLSSMSAFFLDSVFESLETLDLSYNQLNGSMPDLRAFPSLTKLDLRGNNFTGHIPLTIGQLSNLQVLDLSYNSLEGSVPLSIGQLSNLQSLYLSYNYLKGSVSESHFSKVDNLKSLDISFNSLILGIPSDWSPPFQLERLNLGKCNVGPYFPKWFQTQTNLAYLNLNGTNITHEAPRWLWSTSSSLQYLCLSDNQISGTVPNLSSTSIEHMDLSYNQFSGRIPLFPVNASHIQLSVNMFSGSISSICETPHDALEHFDLSNNQLAGEVPDCWEKMPSLSYLNLASNTFSGEIPLSFGNLEVLVALQMHRNGFSGELPFSLRLCQYLIMIDVGGNELTGEIPTWIGQLNAMRVLNFRGNQLHGSIPREICNLTLLQVLDLSINDLSSTIPDCFSNFTLLASESITVTYKYSMPIGTRYGGYEKWEYEYSSFQWKGKESEYRKNLGLLKLIDLSSNRLIGSIPKSFSNMSYLNSLNLSRNSLTGHIIPDIGKMKMLDSLDLSHNQLSGSIPTSLTEIQMLPILDLSNNNLSGKIPTGTQLQTFKASAYAGNDGLCGDPLPMCPEDSVRPSSTTDPEGNMNEKDDIVFSFMQEVVISMAFGFIFGFWGVIGSFILKRSWRIAFFGLLDAAGDWFYVRIVVFVSKWRRS</sequence>
<dbReference type="GO" id="GO:0005886">
    <property type="term" value="C:plasma membrane"/>
    <property type="evidence" value="ECO:0007669"/>
    <property type="project" value="UniProtKB-SubCell"/>
</dbReference>
<evidence type="ECO:0000313" key="14">
    <source>
        <dbReference type="EMBL" id="KAL1555657.1"/>
    </source>
</evidence>
<dbReference type="Pfam" id="PF13855">
    <property type="entry name" value="LRR_8"/>
    <property type="match status" value="3"/>
</dbReference>
<evidence type="ECO:0000256" key="10">
    <source>
        <dbReference type="ARBA" id="ARBA00023170"/>
    </source>
</evidence>
<dbReference type="SMART" id="SM00365">
    <property type="entry name" value="LRR_SD22"/>
    <property type="match status" value="9"/>
</dbReference>
<evidence type="ECO:0000256" key="3">
    <source>
        <dbReference type="ARBA" id="ARBA00022475"/>
    </source>
</evidence>
<dbReference type="FunFam" id="3.80.10.10:FF:000111">
    <property type="entry name" value="LRR receptor-like serine/threonine-protein kinase ERECTA"/>
    <property type="match status" value="1"/>
</dbReference>
<dbReference type="PANTHER" id="PTHR48052">
    <property type="entry name" value="UNNAMED PRODUCT"/>
    <property type="match status" value="1"/>
</dbReference>
<dbReference type="SUPFAM" id="SSF52058">
    <property type="entry name" value="L domain-like"/>
    <property type="match status" value="3"/>
</dbReference>
<keyword evidence="10" id="KW-0675">Receptor</keyword>
<keyword evidence="4" id="KW-0433">Leucine-rich repeat</keyword>
<dbReference type="FunFam" id="3.80.10.10:FF:000400">
    <property type="entry name" value="Nuclear pore complex protein NUP107"/>
    <property type="match status" value="1"/>
</dbReference>
<dbReference type="PRINTS" id="PR00019">
    <property type="entry name" value="LEURICHRPT"/>
</dbReference>
<evidence type="ECO:0000256" key="7">
    <source>
        <dbReference type="ARBA" id="ARBA00022737"/>
    </source>
</evidence>
<keyword evidence="15" id="KW-1185">Reference proteome</keyword>
<evidence type="ECO:0000313" key="15">
    <source>
        <dbReference type="Proteomes" id="UP001567538"/>
    </source>
</evidence>
<dbReference type="Pfam" id="PF00560">
    <property type="entry name" value="LRR_1"/>
    <property type="match status" value="10"/>
</dbReference>
<dbReference type="GO" id="GO:0006952">
    <property type="term" value="P:defense response"/>
    <property type="evidence" value="ECO:0007669"/>
    <property type="project" value="UniProtKB-ARBA"/>
</dbReference>
<feature type="transmembrane region" description="Helical" evidence="12">
    <location>
        <begin position="824"/>
        <end position="845"/>
    </location>
</feature>
<dbReference type="Proteomes" id="UP001567538">
    <property type="component" value="Unassembled WGS sequence"/>
</dbReference>
<comment type="similarity">
    <text evidence="2">Belongs to the RLP family.</text>
</comment>
<dbReference type="PROSITE" id="PS51450">
    <property type="entry name" value="LRR"/>
    <property type="match status" value="4"/>
</dbReference>
<keyword evidence="11" id="KW-0325">Glycoprotein</keyword>
<dbReference type="PROSITE" id="PS51257">
    <property type="entry name" value="PROKAR_LIPOPROTEIN"/>
    <property type="match status" value="1"/>
</dbReference>
<proteinExistence type="inferred from homology"/>
<dbReference type="Pfam" id="PF08263">
    <property type="entry name" value="LRRNT_2"/>
    <property type="match status" value="1"/>
</dbReference>
<feature type="transmembrane region" description="Helical" evidence="12">
    <location>
        <begin position="7"/>
        <end position="27"/>
    </location>
</feature>
<dbReference type="GO" id="GO:0051707">
    <property type="term" value="P:response to other organism"/>
    <property type="evidence" value="ECO:0007669"/>
    <property type="project" value="UniProtKB-ARBA"/>
</dbReference>
<dbReference type="SMART" id="SM00369">
    <property type="entry name" value="LRR_TYP"/>
    <property type="match status" value="11"/>
</dbReference>
<evidence type="ECO:0000256" key="11">
    <source>
        <dbReference type="ARBA" id="ARBA00023180"/>
    </source>
</evidence>
<protein>
    <submittedName>
        <fullName evidence="14">Receptor-like protein EIX1</fullName>
    </submittedName>
</protein>